<organism evidence="1 2">
    <name type="scientific">Actinocatenispora thailandica</name>
    <dbReference type="NCBI Taxonomy" id="227318"/>
    <lineage>
        <taxon>Bacteria</taxon>
        <taxon>Bacillati</taxon>
        <taxon>Actinomycetota</taxon>
        <taxon>Actinomycetes</taxon>
        <taxon>Micromonosporales</taxon>
        <taxon>Micromonosporaceae</taxon>
        <taxon>Actinocatenispora</taxon>
    </lineage>
</organism>
<protein>
    <submittedName>
        <fullName evidence="1">Uncharacterized protein</fullName>
    </submittedName>
</protein>
<accession>A0A7R7HZV4</accession>
<dbReference type="RefSeq" id="WP_203963948.1">
    <property type="nucleotide sequence ID" value="NZ_AP023355.1"/>
</dbReference>
<dbReference type="KEGG" id="atl:Athai_52920"/>
<dbReference type="Proteomes" id="UP000611640">
    <property type="component" value="Chromosome"/>
</dbReference>
<gene>
    <name evidence="1" type="ORF">Athai_52920</name>
</gene>
<evidence type="ECO:0000313" key="2">
    <source>
        <dbReference type="Proteomes" id="UP000611640"/>
    </source>
</evidence>
<dbReference type="AlphaFoldDB" id="A0A7R7HZV4"/>
<keyword evidence="2" id="KW-1185">Reference proteome</keyword>
<reference evidence="1 2" key="1">
    <citation type="submission" date="2020-08" db="EMBL/GenBank/DDBJ databases">
        <title>Whole genome shotgun sequence of Actinocatenispora thailandica NBRC 105041.</title>
        <authorList>
            <person name="Komaki H."/>
            <person name="Tamura T."/>
        </authorList>
    </citation>
    <scope>NUCLEOTIDE SEQUENCE [LARGE SCALE GENOMIC DNA]</scope>
    <source>
        <strain evidence="1 2">NBRC 105041</strain>
    </source>
</reference>
<sequence length="133" mass="13917">MSHPRRAANPYQARDELRGLLLVAAVAGVPDQHPVVAVDAGPTGAGALSDGAASSLVSRIRVEIGDPADGDPEHRLAAVRRHLVAEGWSVVRSAGAGDRLELVAVRAGYTIAVSRHRAERRLVLTGETPPLPT</sequence>
<name>A0A7R7HZV4_9ACTN</name>
<dbReference type="EMBL" id="AP023355">
    <property type="protein sequence ID" value="BCJ37789.1"/>
    <property type="molecule type" value="Genomic_DNA"/>
</dbReference>
<proteinExistence type="predicted"/>
<evidence type="ECO:0000313" key="1">
    <source>
        <dbReference type="EMBL" id="BCJ37789.1"/>
    </source>
</evidence>